<dbReference type="PANTHER" id="PTHR12604:SF4">
    <property type="entry name" value="X-RAY REPAIR CROSS-COMPLEMENTING PROTEIN 5"/>
    <property type="match status" value="1"/>
</dbReference>
<proteinExistence type="predicted"/>
<reference evidence="15 16" key="1">
    <citation type="submission" date="2016-07" db="EMBL/GenBank/DDBJ databases">
        <title>Pervasive Adenine N6-methylation of Active Genes in Fungi.</title>
        <authorList>
            <consortium name="DOE Joint Genome Institute"/>
            <person name="Mondo S.J."/>
            <person name="Dannebaum R.O."/>
            <person name="Kuo R.C."/>
            <person name="Labutti K."/>
            <person name="Haridas S."/>
            <person name="Kuo A."/>
            <person name="Salamov A."/>
            <person name="Ahrendt S.R."/>
            <person name="Lipzen A."/>
            <person name="Sullivan W."/>
            <person name="Andreopoulos W.B."/>
            <person name="Clum A."/>
            <person name="Lindquist E."/>
            <person name="Daum C."/>
            <person name="Ramamoorthy G.K."/>
            <person name="Gryganskyi A."/>
            <person name="Culley D."/>
            <person name="Magnuson J.K."/>
            <person name="James T.Y."/>
            <person name="O'Malley M.A."/>
            <person name="Stajich J.E."/>
            <person name="Spatafora J.W."/>
            <person name="Visel A."/>
            <person name="Grigoriev I.V."/>
        </authorList>
    </citation>
    <scope>NUCLEOTIDE SEQUENCE [LARGE SCALE GENOMIC DNA]</scope>
    <source>
        <strain evidence="15 16">PL171</strain>
    </source>
</reference>
<dbReference type="GO" id="GO:0005524">
    <property type="term" value="F:ATP binding"/>
    <property type="evidence" value="ECO:0007669"/>
    <property type="project" value="UniProtKB-KW"/>
</dbReference>
<dbReference type="GO" id="GO:0043564">
    <property type="term" value="C:Ku70:Ku80 complex"/>
    <property type="evidence" value="ECO:0007669"/>
    <property type="project" value="TreeGrafter"/>
</dbReference>
<evidence type="ECO:0000256" key="6">
    <source>
        <dbReference type="ARBA" id="ARBA00022806"/>
    </source>
</evidence>
<evidence type="ECO:0000256" key="1">
    <source>
        <dbReference type="ARBA" id="ARBA00004123"/>
    </source>
</evidence>
<evidence type="ECO:0000256" key="13">
    <source>
        <dbReference type="SAM" id="MobiDB-lite"/>
    </source>
</evidence>
<sequence length="358" mass="38284">MANASVDLLRTVHNGNWKSAPQSDIIGAIAWGIDAVIGHCRHLKYQKLVRIITNSQTMIDEGLIEGILEQAIGQGIAVDIVGSGFCDPTDEEIDDSSIPPAQPLLFSISAKTGGRFFHDAIFASTVEPSIALHQPSSRPYAPTFLTLGDRDREDSVIRFPVQFVVKVKSAELPKATKLSIPALEMVDGEDDDWGDLVGGVSATKPTSSTAPLPAIDTVKVQMGTGFRVADDSGNADPKDATVYDADATISAYHYGKALVPLGDWEKDPVSNDGSVGLMVIAFVPAASIRRDMFMSSTRYVVPNIKFETADIRLAALVSIMRTRGLAAIARYVYNARSSANSSDSLRTPQSPATDVGCS</sequence>
<keyword evidence="5" id="KW-0378">Hydrolase</keyword>
<dbReference type="Pfam" id="PF02735">
    <property type="entry name" value="Ku"/>
    <property type="match status" value="1"/>
</dbReference>
<keyword evidence="10" id="KW-0233">DNA recombination</keyword>
<feature type="region of interest" description="Disordered" evidence="13">
    <location>
        <begin position="339"/>
        <end position="358"/>
    </location>
</feature>
<dbReference type="GO" id="GO:0000781">
    <property type="term" value="C:chromosome, telomeric region"/>
    <property type="evidence" value="ECO:0007669"/>
    <property type="project" value="UniProtKB-SubCell"/>
</dbReference>
<dbReference type="GO" id="GO:0042162">
    <property type="term" value="F:telomeric DNA binding"/>
    <property type="evidence" value="ECO:0007669"/>
    <property type="project" value="TreeGrafter"/>
</dbReference>
<feature type="compositionally biased region" description="Polar residues" evidence="13">
    <location>
        <begin position="339"/>
        <end position="352"/>
    </location>
</feature>
<keyword evidence="9" id="KW-0238">DNA-binding</keyword>
<keyword evidence="16" id="KW-1185">Reference proteome</keyword>
<accession>A0A1Y2HDL9</accession>
<evidence type="ECO:0000256" key="9">
    <source>
        <dbReference type="ARBA" id="ARBA00023125"/>
    </source>
</evidence>
<dbReference type="GO" id="GO:0000723">
    <property type="term" value="P:telomere maintenance"/>
    <property type="evidence" value="ECO:0007669"/>
    <property type="project" value="TreeGrafter"/>
</dbReference>
<dbReference type="InterPro" id="IPR016194">
    <property type="entry name" value="SPOC-like_C_dom_sf"/>
</dbReference>
<name>A0A1Y2HDL9_9FUNG</name>
<organism evidence="15 16">
    <name type="scientific">Catenaria anguillulae PL171</name>
    <dbReference type="NCBI Taxonomy" id="765915"/>
    <lineage>
        <taxon>Eukaryota</taxon>
        <taxon>Fungi</taxon>
        <taxon>Fungi incertae sedis</taxon>
        <taxon>Blastocladiomycota</taxon>
        <taxon>Blastocladiomycetes</taxon>
        <taxon>Blastocladiales</taxon>
        <taxon>Catenariaceae</taxon>
        <taxon>Catenaria</taxon>
    </lineage>
</organism>
<dbReference type="PANTHER" id="PTHR12604">
    <property type="entry name" value="KU AUTOANTIGEN DNA HELICASE"/>
    <property type="match status" value="1"/>
</dbReference>
<gene>
    <name evidence="15" type="ORF">BCR44DRAFT_1278505</name>
</gene>
<feature type="domain" description="Ku" evidence="14">
    <location>
        <begin position="157"/>
        <end position="338"/>
    </location>
</feature>
<keyword evidence="4" id="KW-0227">DNA damage</keyword>
<evidence type="ECO:0000256" key="2">
    <source>
        <dbReference type="ARBA" id="ARBA00004574"/>
    </source>
</evidence>
<evidence type="ECO:0000256" key="7">
    <source>
        <dbReference type="ARBA" id="ARBA00022840"/>
    </source>
</evidence>
<keyword evidence="12" id="KW-0539">Nucleus</keyword>
<keyword evidence="3" id="KW-0547">Nucleotide-binding</keyword>
<keyword evidence="7" id="KW-0067">ATP-binding</keyword>
<evidence type="ECO:0000313" key="15">
    <source>
        <dbReference type="EMBL" id="ORZ31162.1"/>
    </source>
</evidence>
<evidence type="ECO:0000256" key="4">
    <source>
        <dbReference type="ARBA" id="ARBA00022763"/>
    </source>
</evidence>
<keyword evidence="8" id="KW-0158">Chromosome</keyword>
<dbReference type="OrthoDB" id="30826at2759"/>
<dbReference type="InterPro" id="IPR006164">
    <property type="entry name" value="DNA_bd_Ku70/Ku80"/>
</dbReference>
<dbReference type="Proteomes" id="UP000193411">
    <property type="component" value="Unassembled WGS sequence"/>
</dbReference>
<dbReference type="GO" id="GO:0003690">
    <property type="term" value="F:double-stranded DNA binding"/>
    <property type="evidence" value="ECO:0007669"/>
    <property type="project" value="TreeGrafter"/>
</dbReference>
<evidence type="ECO:0000259" key="14">
    <source>
        <dbReference type="Pfam" id="PF02735"/>
    </source>
</evidence>
<keyword evidence="8" id="KW-0779">Telomere</keyword>
<evidence type="ECO:0000256" key="5">
    <source>
        <dbReference type="ARBA" id="ARBA00022801"/>
    </source>
</evidence>
<comment type="caution">
    <text evidence="15">The sequence shown here is derived from an EMBL/GenBank/DDBJ whole genome shotgun (WGS) entry which is preliminary data.</text>
</comment>
<evidence type="ECO:0000256" key="3">
    <source>
        <dbReference type="ARBA" id="ARBA00022741"/>
    </source>
</evidence>
<keyword evidence="6" id="KW-0347">Helicase</keyword>
<dbReference type="EMBL" id="MCFL01000066">
    <property type="protein sequence ID" value="ORZ31162.1"/>
    <property type="molecule type" value="Genomic_DNA"/>
</dbReference>
<evidence type="ECO:0000256" key="8">
    <source>
        <dbReference type="ARBA" id="ARBA00022895"/>
    </source>
</evidence>
<dbReference type="Gene3D" id="3.40.50.410">
    <property type="entry name" value="von Willebrand factor, type A domain"/>
    <property type="match status" value="1"/>
</dbReference>
<dbReference type="AlphaFoldDB" id="A0A1Y2HDL9"/>
<dbReference type="SUPFAM" id="SSF100939">
    <property type="entry name" value="SPOC domain-like"/>
    <property type="match status" value="1"/>
</dbReference>
<dbReference type="GO" id="GO:0006303">
    <property type="term" value="P:double-strand break repair via nonhomologous end joining"/>
    <property type="evidence" value="ECO:0007669"/>
    <property type="project" value="InterPro"/>
</dbReference>
<comment type="subcellular location">
    <subcellularLocation>
        <location evidence="2">Chromosome</location>
        <location evidence="2">Telomere</location>
    </subcellularLocation>
    <subcellularLocation>
        <location evidence="1">Nucleus</location>
    </subcellularLocation>
</comment>
<dbReference type="GO" id="GO:0016787">
    <property type="term" value="F:hydrolase activity"/>
    <property type="evidence" value="ECO:0007669"/>
    <property type="project" value="UniProtKB-KW"/>
</dbReference>
<protein>
    <recommendedName>
        <fullName evidence="14">Ku domain-containing protein</fullName>
    </recommendedName>
</protein>
<evidence type="ECO:0000256" key="10">
    <source>
        <dbReference type="ARBA" id="ARBA00023172"/>
    </source>
</evidence>
<dbReference type="STRING" id="765915.A0A1Y2HDL9"/>
<dbReference type="GO" id="GO:0004386">
    <property type="term" value="F:helicase activity"/>
    <property type="evidence" value="ECO:0007669"/>
    <property type="project" value="UniProtKB-KW"/>
</dbReference>
<dbReference type="Gene3D" id="2.40.290.10">
    <property type="match status" value="1"/>
</dbReference>
<dbReference type="InterPro" id="IPR036465">
    <property type="entry name" value="vWFA_dom_sf"/>
</dbReference>
<keyword evidence="11" id="KW-0234">DNA repair</keyword>
<evidence type="ECO:0000313" key="16">
    <source>
        <dbReference type="Proteomes" id="UP000193411"/>
    </source>
</evidence>
<evidence type="ECO:0000256" key="12">
    <source>
        <dbReference type="ARBA" id="ARBA00023242"/>
    </source>
</evidence>
<evidence type="ECO:0000256" key="11">
    <source>
        <dbReference type="ARBA" id="ARBA00023204"/>
    </source>
</evidence>
<dbReference type="GO" id="GO:0006310">
    <property type="term" value="P:DNA recombination"/>
    <property type="evidence" value="ECO:0007669"/>
    <property type="project" value="UniProtKB-KW"/>
</dbReference>